<accession>A0A7X1PP35</accession>
<dbReference type="AlphaFoldDB" id="A0A7X1PP35"/>
<comment type="caution">
    <text evidence="1">The sequence shown here is derived from an EMBL/GenBank/DDBJ whole genome shotgun (WGS) entry which is preliminary data.</text>
</comment>
<reference evidence="1 2" key="1">
    <citation type="submission" date="2019-10" db="EMBL/GenBank/DDBJ databases">
        <title>Pseudomonas dajingensis sp. nov., isolated from the profound head ulcers of farmed Murray cod (Maccullochella peelii peelii).</title>
        <authorList>
            <person name="Liu Y."/>
        </authorList>
    </citation>
    <scope>NUCLEOTIDE SEQUENCE [LARGE SCALE GENOMIC DNA]</scope>
    <source>
        <strain evidence="1 2">MC042</strain>
    </source>
</reference>
<dbReference type="EMBL" id="WHUV01000003">
    <property type="protein sequence ID" value="MQA55332.1"/>
    <property type="molecule type" value="Genomic_DNA"/>
</dbReference>
<protein>
    <submittedName>
        <fullName evidence="1">Uncharacterized protein</fullName>
    </submittedName>
</protein>
<sequence length="79" mass="9097">MRLNDVEQSLRRDLQGTASDLRWSAVELRRIAELLRQAGNGADAEALVRMCQLFQDDEERLVAYADEVKAHLISRRQTQ</sequence>
<name>A0A7X1PP35_9PSED</name>
<gene>
    <name evidence="1" type="ORF">GDH07_18615</name>
</gene>
<dbReference type="Proteomes" id="UP000486534">
    <property type="component" value="Unassembled WGS sequence"/>
</dbReference>
<evidence type="ECO:0000313" key="1">
    <source>
        <dbReference type="EMBL" id="MQA55332.1"/>
    </source>
</evidence>
<proteinExistence type="predicted"/>
<dbReference type="RefSeq" id="WP_152898479.1">
    <property type="nucleotide sequence ID" value="NZ_CP191492.1"/>
</dbReference>
<evidence type="ECO:0000313" key="2">
    <source>
        <dbReference type="Proteomes" id="UP000486534"/>
    </source>
</evidence>
<organism evidence="1 2">
    <name type="scientific">Pseudomonas piscis</name>
    <dbReference type="NCBI Taxonomy" id="2614538"/>
    <lineage>
        <taxon>Bacteria</taxon>
        <taxon>Pseudomonadati</taxon>
        <taxon>Pseudomonadota</taxon>
        <taxon>Gammaproteobacteria</taxon>
        <taxon>Pseudomonadales</taxon>
        <taxon>Pseudomonadaceae</taxon>
        <taxon>Pseudomonas</taxon>
    </lineage>
</organism>